<dbReference type="Proteomes" id="UP000030014">
    <property type="component" value="Unassembled WGS sequence"/>
</dbReference>
<dbReference type="EMBL" id="JDRY01000169">
    <property type="protein sequence ID" value="KGM93446.1"/>
    <property type="molecule type" value="Genomic_DNA"/>
</dbReference>
<protein>
    <submittedName>
        <fullName evidence="1">Uncharacterized protein</fullName>
    </submittedName>
</protein>
<organism evidence="1 2">
    <name type="scientific">Clostridium botulinum C/D str. DC5</name>
    <dbReference type="NCBI Taxonomy" id="1443128"/>
    <lineage>
        <taxon>Bacteria</taxon>
        <taxon>Bacillati</taxon>
        <taxon>Bacillota</taxon>
        <taxon>Clostridia</taxon>
        <taxon>Eubacteriales</taxon>
        <taxon>Clostridiaceae</taxon>
        <taxon>Clostridium</taxon>
    </lineage>
</organism>
<name>A0A0A0HZD2_CLOBO</name>
<evidence type="ECO:0000313" key="1">
    <source>
        <dbReference type="EMBL" id="KGM93446.1"/>
    </source>
</evidence>
<dbReference type="AlphaFoldDB" id="A0A0A0HZD2"/>
<evidence type="ECO:0000313" key="2">
    <source>
        <dbReference type="Proteomes" id="UP000030014"/>
    </source>
</evidence>
<comment type="caution">
    <text evidence="1">The sequence shown here is derived from an EMBL/GenBank/DDBJ whole genome shotgun (WGS) entry which is preliminary data.</text>
</comment>
<accession>A0A0A0HZD2</accession>
<reference evidence="1 2" key="1">
    <citation type="submission" date="2014-01" db="EMBL/GenBank/DDBJ databases">
        <title>Plasmidome dynamics in the species complex Clostridium novyi sensu lato converts strains of independent lineages into distinctly different pathogens.</title>
        <authorList>
            <person name="Skarin H."/>
            <person name="Segerman B."/>
        </authorList>
    </citation>
    <scope>NUCLEOTIDE SEQUENCE [LARGE SCALE GENOMIC DNA]</scope>
    <source>
        <strain evidence="1 2">DC5</strain>
    </source>
</reference>
<proteinExistence type="predicted"/>
<sequence>MVNLHGLKIKKKQEMLKIIEQYEEIKHFIGCPQGELRGKGIECFKCTKCLRYAVNKSIEIDESNINKNDD</sequence>
<gene>
    <name evidence="1" type="ORF">Z955_14965</name>
</gene>
<dbReference type="RefSeq" id="WP_039260108.1">
    <property type="nucleotide sequence ID" value="NZ_JDRY01000169.1"/>
</dbReference>